<dbReference type="PANTHER" id="PTHR47795:SF1">
    <property type="entry name" value="DNA-DEPENDENT METALLOPROTEASE WSS1 HOMOLOG 2"/>
    <property type="match status" value="1"/>
</dbReference>
<evidence type="ECO:0008006" key="5">
    <source>
        <dbReference type="Google" id="ProtNLM"/>
    </source>
</evidence>
<name>A0A9P7KAR9_9AGAR</name>
<dbReference type="InterPro" id="IPR013536">
    <property type="entry name" value="WLM_dom"/>
</dbReference>
<feature type="domain" description="Ubiquitin-like" evidence="1">
    <location>
        <begin position="8"/>
        <end position="82"/>
    </location>
</feature>
<dbReference type="GO" id="GO:0070628">
    <property type="term" value="F:proteasome binding"/>
    <property type="evidence" value="ECO:0007669"/>
    <property type="project" value="TreeGrafter"/>
</dbReference>
<evidence type="ECO:0000259" key="1">
    <source>
        <dbReference type="PROSITE" id="PS50053"/>
    </source>
</evidence>
<evidence type="ECO:0000313" key="4">
    <source>
        <dbReference type="Proteomes" id="UP000775547"/>
    </source>
</evidence>
<dbReference type="Proteomes" id="UP000775547">
    <property type="component" value="Unassembled WGS sequence"/>
</dbReference>
<dbReference type="Pfam" id="PF08325">
    <property type="entry name" value="WLM"/>
    <property type="match status" value="1"/>
</dbReference>
<dbReference type="InterPro" id="IPR029071">
    <property type="entry name" value="Ubiquitin-like_domsf"/>
</dbReference>
<dbReference type="PROSITE" id="PS51397">
    <property type="entry name" value="WLM"/>
    <property type="match status" value="1"/>
</dbReference>
<sequence length="316" mass="35529">MSMSSPFLFTIVYRGNSQSLSLLPDTTLSALQAQIEELTNVPPALQKLLSKGKNLLASNAQSPDETTLAQAGFRSGMKIQMLGSTSQEVRTLHTTESEQRKREQILRERALKAPTKARPEFSPFRRILTERHPSAPIDRQLFLLKPLLPGALALLTKLAQDPAIQHVMRLHQFSVGVLTEIDPHENPGPEMLLGLNVNVGQAIKLRLRTDDYDGFRLYRDVRRFRELNSQLNREVADFERAAAQGAHYLHHHGDVYEPSSELEAEAHVHILGGGDTSYGGDSREEQRRRVLDATMARLRKEEQEQEKSCGTRPTQA</sequence>
<dbReference type="AlphaFoldDB" id="A0A9P7KAR9"/>
<dbReference type="SUPFAM" id="SSF54236">
    <property type="entry name" value="Ubiquitin-like"/>
    <property type="match status" value="1"/>
</dbReference>
<comment type="caution">
    <text evidence="3">The sequence shown here is derived from an EMBL/GenBank/DDBJ whole genome shotgun (WGS) entry which is preliminary data.</text>
</comment>
<dbReference type="EMBL" id="JABCKV010000056">
    <property type="protein sequence ID" value="KAG5644876.1"/>
    <property type="molecule type" value="Genomic_DNA"/>
</dbReference>
<organism evidence="3 4">
    <name type="scientific">Asterophora parasitica</name>
    <dbReference type="NCBI Taxonomy" id="117018"/>
    <lineage>
        <taxon>Eukaryota</taxon>
        <taxon>Fungi</taxon>
        <taxon>Dikarya</taxon>
        <taxon>Basidiomycota</taxon>
        <taxon>Agaricomycotina</taxon>
        <taxon>Agaricomycetes</taxon>
        <taxon>Agaricomycetidae</taxon>
        <taxon>Agaricales</taxon>
        <taxon>Tricholomatineae</taxon>
        <taxon>Lyophyllaceae</taxon>
        <taxon>Asterophora</taxon>
    </lineage>
</organism>
<dbReference type="PROSITE" id="PS50053">
    <property type="entry name" value="UBIQUITIN_2"/>
    <property type="match status" value="1"/>
</dbReference>
<gene>
    <name evidence="3" type="ORF">DXG03_007517</name>
</gene>
<reference evidence="3" key="2">
    <citation type="submission" date="2021-10" db="EMBL/GenBank/DDBJ databases">
        <title>Phylogenomics reveals ancestral predisposition of the termite-cultivated fungus Termitomyces towards a domesticated lifestyle.</title>
        <authorList>
            <person name="Auxier B."/>
            <person name="Grum-Grzhimaylo A."/>
            <person name="Cardenas M.E."/>
            <person name="Lodge J.D."/>
            <person name="Laessoe T."/>
            <person name="Pedersen O."/>
            <person name="Smith M.E."/>
            <person name="Kuyper T.W."/>
            <person name="Franco-Molano E.A."/>
            <person name="Baroni T.J."/>
            <person name="Aanen D.K."/>
        </authorList>
    </citation>
    <scope>NUCLEOTIDE SEQUENCE</scope>
    <source>
        <strain evidence="3">AP01</strain>
        <tissue evidence="3">Mycelium</tissue>
    </source>
</reference>
<reference evidence="3" key="1">
    <citation type="submission" date="2020-07" db="EMBL/GenBank/DDBJ databases">
        <authorList>
            <person name="Nieuwenhuis M."/>
            <person name="Van De Peppel L.J.J."/>
        </authorList>
    </citation>
    <scope>NUCLEOTIDE SEQUENCE</scope>
    <source>
        <strain evidence="3">AP01</strain>
        <tissue evidence="3">Mycelium</tissue>
    </source>
</reference>
<dbReference type="Pfam" id="PF00240">
    <property type="entry name" value="ubiquitin"/>
    <property type="match status" value="1"/>
</dbReference>
<proteinExistence type="predicted"/>
<keyword evidence="4" id="KW-1185">Reference proteome</keyword>
<evidence type="ECO:0000259" key="2">
    <source>
        <dbReference type="PROSITE" id="PS51397"/>
    </source>
</evidence>
<evidence type="ECO:0000313" key="3">
    <source>
        <dbReference type="EMBL" id="KAG5644876.1"/>
    </source>
</evidence>
<dbReference type="InterPro" id="IPR000626">
    <property type="entry name" value="Ubiquitin-like_dom"/>
</dbReference>
<protein>
    <recommendedName>
        <fullName evidence="5">WLM domain-containing protein</fullName>
    </recommendedName>
</protein>
<dbReference type="OrthoDB" id="49605at2759"/>
<accession>A0A9P7KAR9</accession>
<dbReference type="PANTHER" id="PTHR47795">
    <property type="entry name" value="UBIQUITIN AND WLM DOMAIN-CONTAINING METALLOPROTEASE SPCC1442.07C"/>
    <property type="match status" value="1"/>
</dbReference>
<dbReference type="Gene3D" id="3.10.20.90">
    <property type="entry name" value="Phosphatidylinositol 3-kinase Catalytic Subunit, Chain A, domain 1"/>
    <property type="match status" value="1"/>
</dbReference>
<dbReference type="SMART" id="SM00213">
    <property type="entry name" value="UBQ"/>
    <property type="match status" value="1"/>
</dbReference>
<feature type="domain" description="WLM" evidence="2">
    <location>
        <begin position="131"/>
        <end position="299"/>
    </location>
</feature>